<feature type="domain" description="CBM1" evidence="3">
    <location>
        <begin position="86"/>
        <end position="110"/>
    </location>
</feature>
<dbReference type="EMBL" id="JAZHXI010000006">
    <property type="protein sequence ID" value="KAL2070166.1"/>
    <property type="molecule type" value="Genomic_DNA"/>
</dbReference>
<evidence type="ECO:0000313" key="4">
    <source>
        <dbReference type="EMBL" id="KAL2070166.1"/>
    </source>
</evidence>
<dbReference type="InterPro" id="IPR035971">
    <property type="entry name" value="CBD_sf"/>
</dbReference>
<evidence type="ECO:0000313" key="5">
    <source>
        <dbReference type="Proteomes" id="UP001595075"/>
    </source>
</evidence>
<accession>A0ABR4CJM7</accession>
<dbReference type="InterPro" id="IPR000254">
    <property type="entry name" value="CBD"/>
</dbReference>
<dbReference type="Pfam" id="PF00734">
    <property type="entry name" value="CBM_1"/>
    <property type="match status" value="1"/>
</dbReference>
<keyword evidence="5" id="KW-1185">Reference proteome</keyword>
<comment type="caution">
    <text evidence="4">The sequence shown here is derived from an EMBL/GenBank/DDBJ whole genome shotgun (WGS) entry which is preliminary data.</text>
</comment>
<feature type="signal peptide" evidence="2">
    <location>
        <begin position="1"/>
        <end position="20"/>
    </location>
</feature>
<protein>
    <recommendedName>
        <fullName evidence="3">CBM1 domain-containing protein</fullName>
    </recommendedName>
</protein>
<keyword evidence="1 2" id="KW-0732">Signal</keyword>
<reference evidence="4 5" key="1">
    <citation type="journal article" date="2024" name="Commun. Biol.">
        <title>Comparative genomic analysis of thermophilic fungi reveals convergent evolutionary adaptations and gene losses.</title>
        <authorList>
            <person name="Steindorff A.S."/>
            <person name="Aguilar-Pontes M.V."/>
            <person name="Robinson A.J."/>
            <person name="Andreopoulos B."/>
            <person name="LaButti K."/>
            <person name="Kuo A."/>
            <person name="Mondo S."/>
            <person name="Riley R."/>
            <person name="Otillar R."/>
            <person name="Haridas S."/>
            <person name="Lipzen A."/>
            <person name="Grimwood J."/>
            <person name="Schmutz J."/>
            <person name="Clum A."/>
            <person name="Reid I.D."/>
            <person name="Moisan M.C."/>
            <person name="Butler G."/>
            <person name="Nguyen T.T.M."/>
            <person name="Dewar K."/>
            <person name="Conant G."/>
            <person name="Drula E."/>
            <person name="Henrissat B."/>
            <person name="Hansel C."/>
            <person name="Singer S."/>
            <person name="Hutchinson M.I."/>
            <person name="de Vries R.P."/>
            <person name="Natvig D.O."/>
            <person name="Powell A.J."/>
            <person name="Tsang A."/>
            <person name="Grigoriev I.V."/>
        </authorList>
    </citation>
    <scope>NUCLEOTIDE SEQUENCE [LARGE SCALE GENOMIC DNA]</scope>
    <source>
        <strain evidence="4 5">CBS 494.80</strain>
    </source>
</reference>
<dbReference type="Proteomes" id="UP001595075">
    <property type="component" value="Unassembled WGS sequence"/>
</dbReference>
<sequence>MLFPTLAVASILALATSVAAQVVVTVTSTVTIVTVTLTPASTSTSTKFVTVSAPSPAPTTYTSTSVVTVTVGITSTQATTCPIAVYDQCGGKDWTGCTRCISTAACKSTNVLENDSNFKFVRRYQYQVTLRMHNIRLFAFRVARFRNSGLA</sequence>
<organism evidence="4 5">
    <name type="scientific">Oculimacula yallundae</name>
    <dbReference type="NCBI Taxonomy" id="86028"/>
    <lineage>
        <taxon>Eukaryota</taxon>
        <taxon>Fungi</taxon>
        <taxon>Dikarya</taxon>
        <taxon>Ascomycota</taxon>
        <taxon>Pezizomycotina</taxon>
        <taxon>Leotiomycetes</taxon>
        <taxon>Helotiales</taxon>
        <taxon>Ploettnerulaceae</taxon>
        <taxon>Oculimacula</taxon>
    </lineage>
</organism>
<name>A0ABR4CJM7_9HELO</name>
<evidence type="ECO:0000259" key="3">
    <source>
        <dbReference type="Pfam" id="PF00734"/>
    </source>
</evidence>
<proteinExistence type="predicted"/>
<evidence type="ECO:0000256" key="1">
    <source>
        <dbReference type="ARBA" id="ARBA00022729"/>
    </source>
</evidence>
<dbReference type="SUPFAM" id="SSF57180">
    <property type="entry name" value="Cellulose-binding domain"/>
    <property type="match status" value="1"/>
</dbReference>
<evidence type="ECO:0000256" key="2">
    <source>
        <dbReference type="SAM" id="SignalP"/>
    </source>
</evidence>
<gene>
    <name evidence="4" type="ORF">VTL71DRAFT_13192</name>
</gene>
<feature type="chain" id="PRO_5046145871" description="CBM1 domain-containing protein" evidence="2">
    <location>
        <begin position="21"/>
        <end position="151"/>
    </location>
</feature>